<dbReference type="InterPro" id="IPR011990">
    <property type="entry name" value="TPR-like_helical_dom_sf"/>
</dbReference>
<dbReference type="Proteomes" id="UP000593564">
    <property type="component" value="Unassembled WGS sequence"/>
</dbReference>
<keyword evidence="2" id="KW-1185">Reference proteome</keyword>
<evidence type="ECO:0000313" key="1">
    <source>
        <dbReference type="EMBL" id="KAF5962001.1"/>
    </source>
</evidence>
<protein>
    <recommendedName>
        <fullName evidence="3">Pentatricopeptide repeat-containing protein</fullName>
    </recommendedName>
</protein>
<proteinExistence type="predicted"/>
<accession>A0A7J7IBS1</accession>
<evidence type="ECO:0008006" key="3">
    <source>
        <dbReference type="Google" id="ProtNLM"/>
    </source>
</evidence>
<dbReference type="Gene3D" id="1.25.40.10">
    <property type="entry name" value="Tetratricopeptide repeat domain"/>
    <property type="match status" value="1"/>
</dbReference>
<dbReference type="EMBL" id="JACBKZ010000001">
    <property type="protein sequence ID" value="KAF5962001.1"/>
    <property type="molecule type" value="Genomic_DNA"/>
</dbReference>
<sequence length="63" mass="7014">MVAVGFVPNEYLVTKLLILYAKAGDLVTASSLFNELSRTSLISWNAIIAGHVQWSCKIRQKFT</sequence>
<reference evidence="1 2" key="2">
    <citation type="submission" date="2020-07" db="EMBL/GenBank/DDBJ databases">
        <title>Genome assembly of wild tea tree DASZ reveals pedigree and selection history of tea varieties.</title>
        <authorList>
            <person name="Zhang W."/>
        </authorList>
    </citation>
    <scope>NUCLEOTIDE SEQUENCE [LARGE SCALE GENOMIC DNA]</scope>
    <source>
        <strain evidence="2">cv. G240</strain>
        <tissue evidence="1">Leaf</tissue>
    </source>
</reference>
<reference evidence="2" key="1">
    <citation type="journal article" date="2020" name="Nat. Commun.">
        <title>Genome assembly of wild tea tree DASZ reveals pedigree and selection history of tea varieties.</title>
        <authorList>
            <person name="Zhang W."/>
            <person name="Zhang Y."/>
            <person name="Qiu H."/>
            <person name="Guo Y."/>
            <person name="Wan H."/>
            <person name="Zhang X."/>
            <person name="Scossa F."/>
            <person name="Alseekh S."/>
            <person name="Zhang Q."/>
            <person name="Wang P."/>
            <person name="Xu L."/>
            <person name="Schmidt M.H."/>
            <person name="Jia X."/>
            <person name="Li D."/>
            <person name="Zhu A."/>
            <person name="Guo F."/>
            <person name="Chen W."/>
            <person name="Ni D."/>
            <person name="Usadel B."/>
            <person name="Fernie A.R."/>
            <person name="Wen W."/>
        </authorList>
    </citation>
    <scope>NUCLEOTIDE SEQUENCE [LARGE SCALE GENOMIC DNA]</scope>
    <source>
        <strain evidence="2">cv. G240</strain>
    </source>
</reference>
<name>A0A7J7IBS1_CAMSI</name>
<comment type="caution">
    <text evidence="1">The sequence shown here is derived from an EMBL/GenBank/DDBJ whole genome shotgun (WGS) entry which is preliminary data.</text>
</comment>
<gene>
    <name evidence="1" type="ORF">HYC85_003210</name>
</gene>
<organism evidence="1 2">
    <name type="scientific">Camellia sinensis</name>
    <name type="common">Tea plant</name>
    <name type="synonym">Thea sinensis</name>
    <dbReference type="NCBI Taxonomy" id="4442"/>
    <lineage>
        <taxon>Eukaryota</taxon>
        <taxon>Viridiplantae</taxon>
        <taxon>Streptophyta</taxon>
        <taxon>Embryophyta</taxon>
        <taxon>Tracheophyta</taxon>
        <taxon>Spermatophyta</taxon>
        <taxon>Magnoliopsida</taxon>
        <taxon>eudicotyledons</taxon>
        <taxon>Gunneridae</taxon>
        <taxon>Pentapetalae</taxon>
        <taxon>asterids</taxon>
        <taxon>Ericales</taxon>
        <taxon>Theaceae</taxon>
        <taxon>Camellia</taxon>
    </lineage>
</organism>
<evidence type="ECO:0000313" key="2">
    <source>
        <dbReference type="Proteomes" id="UP000593564"/>
    </source>
</evidence>
<dbReference type="AlphaFoldDB" id="A0A7J7IBS1"/>